<dbReference type="CDD" id="cd02966">
    <property type="entry name" value="TlpA_like_family"/>
    <property type="match status" value="1"/>
</dbReference>
<dbReference type="GO" id="GO:0016491">
    <property type="term" value="F:oxidoreductase activity"/>
    <property type="evidence" value="ECO:0007669"/>
    <property type="project" value="InterPro"/>
</dbReference>
<keyword evidence="3" id="KW-0676">Redox-active center</keyword>
<dbReference type="InterPro" id="IPR013740">
    <property type="entry name" value="Redoxin"/>
</dbReference>
<keyword evidence="2" id="KW-0201">Cytochrome c-type biogenesis</keyword>
<evidence type="ECO:0000313" key="7">
    <source>
        <dbReference type="Proteomes" id="UP000593892"/>
    </source>
</evidence>
<dbReference type="RefSeq" id="WP_194453325.1">
    <property type="nucleotide sequence ID" value="NZ_CP063849.1"/>
</dbReference>
<dbReference type="Pfam" id="PF08534">
    <property type="entry name" value="Redoxin"/>
    <property type="match status" value="1"/>
</dbReference>
<evidence type="ECO:0000256" key="2">
    <source>
        <dbReference type="ARBA" id="ARBA00022748"/>
    </source>
</evidence>
<dbReference type="PROSITE" id="PS51352">
    <property type="entry name" value="THIOREDOXIN_2"/>
    <property type="match status" value="1"/>
</dbReference>
<feature type="region of interest" description="Disordered" evidence="4">
    <location>
        <begin position="18"/>
        <end position="70"/>
    </location>
</feature>
<dbReference type="Gene3D" id="3.40.30.10">
    <property type="entry name" value="Glutaredoxin"/>
    <property type="match status" value="1"/>
</dbReference>
<evidence type="ECO:0000313" key="6">
    <source>
        <dbReference type="EMBL" id="QOY91671.1"/>
    </source>
</evidence>
<dbReference type="SUPFAM" id="SSF48452">
    <property type="entry name" value="TPR-like"/>
    <property type="match status" value="1"/>
</dbReference>
<dbReference type="Proteomes" id="UP000593892">
    <property type="component" value="Chromosome"/>
</dbReference>
<feature type="compositionally biased region" description="Low complexity" evidence="4">
    <location>
        <begin position="18"/>
        <end position="28"/>
    </location>
</feature>
<sequence>MKTLFLIVLSSSVLLLGQSKPPAKAPSARKAEKAEPAQQPEPAEKQADDPAARENQELERSLGESGGSPVEYTRALERHLKKYPDSARRQEIIRVLAQAAVENRDKARLVLYGVPAIESGARGGAILDNVTRTLLDRDDKESAEKALKYSRMLVEMVSDQRKSQLESKEPGSGRGRRLDETEYALTRAYTFEARALSNLARFDEALEAARKGWAVCPTAENAFERARLLEKAGKPKDALESLAEALALNDERTAPTDAAKEGARLGELSKKAFGDENGFGAVALAAYQRVGQATTARQARLKQFDPNFGAKAPADFTLGGVSGEPVSITSLKGKVVILDFWATWCGPCRAQHPLYEQAKLRFKDNPDVIFLNVSTDEDRGAVKPFLEAQKWKGQFLYEDGLAVLLRINSIPTTVILDRQGAVVSRMNGYIADRFVDMLSDRIRDALEN</sequence>
<evidence type="ECO:0000256" key="3">
    <source>
        <dbReference type="ARBA" id="ARBA00023284"/>
    </source>
</evidence>
<organism evidence="6 7">
    <name type="scientific">Paludibaculum fermentans</name>
    <dbReference type="NCBI Taxonomy" id="1473598"/>
    <lineage>
        <taxon>Bacteria</taxon>
        <taxon>Pseudomonadati</taxon>
        <taxon>Acidobacteriota</taxon>
        <taxon>Terriglobia</taxon>
        <taxon>Bryobacterales</taxon>
        <taxon>Bryobacteraceae</taxon>
        <taxon>Paludibaculum</taxon>
    </lineage>
</organism>
<dbReference type="InterPro" id="IPR050553">
    <property type="entry name" value="Thioredoxin_ResA/DsbE_sf"/>
</dbReference>
<dbReference type="InterPro" id="IPR011990">
    <property type="entry name" value="TPR-like_helical_dom_sf"/>
</dbReference>
<dbReference type="InterPro" id="IPR013766">
    <property type="entry name" value="Thioredoxin_domain"/>
</dbReference>
<dbReference type="GO" id="GO:0030313">
    <property type="term" value="C:cell envelope"/>
    <property type="evidence" value="ECO:0007669"/>
    <property type="project" value="UniProtKB-SubCell"/>
</dbReference>
<gene>
    <name evidence="6" type="ORF">IRI77_17515</name>
</gene>
<dbReference type="InterPro" id="IPR017937">
    <property type="entry name" value="Thioredoxin_CS"/>
</dbReference>
<evidence type="ECO:0000256" key="4">
    <source>
        <dbReference type="SAM" id="MobiDB-lite"/>
    </source>
</evidence>
<dbReference type="AlphaFoldDB" id="A0A7S7SPJ7"/>
<keyword evidence="7" id="KW-1185">Reference proteome</keyword>
<dbReference type="InterPro" id="IPR036249">
    <property type="entry name" value="Thioredoxin-like_sf"/>
</dbReference>
<dbReference type="GO" id="GO:0006950">
    <property type="term" value="P:response to stress"/>
    <property type="evidence" value="ECO:0007669"/>
    <property type="project" value="UniProtKB-ARBA"/>
</dbReference>
<dbReference type="PROSITE" id="PS00194">
    <property type="entry name" value="THIOREDOXIN_1"/>
    <property type="match status" value="1"/>
</dbReference>
<feature type="compositionally biased region" description="Basic and acidic residues" evidence="4">
    <location>
        <begin position="42"/>
        <end position="62"/>
    </location>
</feature>
<dbReference type="Gene3D" id="1.25.40.10">
    <property type="entry name" value="Tetratricopeptide repeat domain"/>
    <property type="match status" value="1"/>
</dbReference>
<feature type="domain" description="Thioredoxin" evidence="5">
    <location>
        <begin position="306"/>
        <end position="447"/>
    </location>
</feature>
<protein>
    <submittedName>
        <fullName evidence="6">Redoxin family protein</fullName>
    </submittedName>
</protein>
<evidence type="ECO:0000256" key="1">
    <source>
        <dbReference type="ARBA" id="ARBA00004196"/>
    </source>
</evidence>
<name>A0A7S7SPJ7_PALFE</name>
<dbReference type="SUPFAM" id="SSF52833">
    <property type="entry name" value="Thioredoxin-like"/>
    <property type="match status" value="1"/>
</dbReference>
<proteinExistence type="predicted"/>
<accession>A0A7S7SPJ7</accession>
<dbReference type="PANTHER" id="PTHR42852:SF13">
    <property type="entry name" value="PROTEIN DIPZ"/>
    <property type="match status" value="1"/>
</dbReference>
<reference evidence="6 7" key="1">
    <citation type="submission" date="2020-10" db="EMBL/GenBank/DDBJ databases">
        <title>Complete genome sequence of Paludibaculum fermentans P105T, a facultatively anaerobic acidobacterium capable of dissimilatory Fe(III) reduction.</title>
        <authorList>
            <person name="Dedysh S.N."/>
            <person name="Beletsky A.V."/>
            <person name="Kulichevskaya I.S."/>
            <person name="Mardanov A.V."/>
            <person name="Ravin N.V."/>
        </authorList>
    </citation>
    <scope>NUCLEOTIDE SEQUENCE [LARGE SCALE GENOMIC DNA]</scope>
    <source>
        <strain evidence="6 7">P105</strain>
    </source>
</reference>
<dbReference type="PANTHER" id="PTHR42852">
    <property type="entry name" value="THIOL:DISULFIDE INTERCHANGE PROTEIN DSBE"/>
    <property type="match status" value="1"/>
</dbReference>
<dbReference type="EMBL" id="CP063849">
    <property type="protein sequence ID" value="QOY91671.1"/>
    <property type="molecule type" value="Genomic_DNA"/>
</dbReference>
<dbReference type="KEGG" id="pfer:IRI77_17515"/>
<dbReference type="GO" id="GO:0017004">
    <property type="term" value="P:cytochrome complex assembly"/>
    <property type="evidence" value="ECO:0007669"/>
    <property type="project" value="UniProtKB-KW"/>
</dbReference>
<comment type="subcellular location">
    <subcellularLocation>
        <location evidence="1">Cell envelope</location>
    </subcellularLocation>
</comment>
<feature type="region of interest" description="Disordered" evidence="4">
    <location>
        <begin position="159"/>
        <end position="179"/>
    </location>
</feature>
<evidence type="ECO:0000259" key="5">
    <source>
        <dbReference type="PROSITE" id="PS51352"/>
    </source>
</evidence>